<evidence type="ECO:0000256" key="1">
    <source>
        <dbReference type="SAM" id="MobiDB-lite"/>
    </source>
</evidence>
<feature type="region of interest" description="Disordered" evidence="1">
    <location>
        <begin position="1"/>
        <end position="34"/>
    </location>
</feature>
<dbReference type="KEGG" id="ttf:THTE_3129"/>
<organism evidence="2 3">
    <name type="scientific">Thermogutta terrifontis</name>
    <dbReference type="NCBI Taxonomy" id="1331910"/>
    <lineage>
        <taxon>Bacteria</taxon>
        <taxon>Pseudomonadati</taxon>
        <taxon>Planctomycetota</taxon>
        <taxon>Planctomycetia</taxon>
        <taxon>Pirellulales</taxon>
        <taxon>Thermoguttaceae</taxon>
        <taxon>Thermogutta</taxon>
    </lineage>
</organism>
<dbReference type="AlphaFoldDB" id="A0A286RIE4"/>
<evidence type="ECO:0000313" key="2">
    <source>
        <dbReference type="EMBL" id="ASV75731.1"/>
    </source>
</evidence>
<gene>
    <name evidence="2" type="ORF">THTE_3129</name>
</gene>
<protein>
    <submittedName>
        <fullName evidence="2">Uncharacterized protein</fullName>
    </submittedName>
</protein>
<evidence type="ECO:0000313" key="3">
    <source>
        <dbReference type="Proteomes" id="UP000215086"/>
    </source>
</evidence>
<dbReference type="EMBL" id="CP018477">
    <property type="protein sequence ID" value="ASV75731.1"/>
    <property type="molecule type" value="Genomic_DNA"/>
</dbReference>
<accession>A0A286RIE4</accession>
<keyword evidence="3" id="KW-1185">Reference proteome</keyword>
<sequence>MIELPPPSLLSGGPGDGRPAILAPGQPKKVPPNPRYRFELLTRNERT</sequence>
<dbReference type="Proteomes" id="UP000215086">
    <property type="component" value="Chromosome"/>
</dbReference>
<name>A0A286RIE4_9BACT</name>
<reference evidence="2 3" key="1">
    <citation type="journal article" name="Front. Microbiol.">
        <title>Sugar Metabolism of the First Thermophilic Planctomycete Thermogutta terrifontis: Comparative Genomic and Transcriptomic Approaches.</title>
        <authorList>
            <person name="Elcheninov A.G."/>
            <person name="Menzel P."/>
            <person name="Gudbergsdottir S.R."/>
            <person name="Slesarev A.I."/>
            <person name="Kadnikov V.V."/>
            <person name="Krogh A."/>
            <person name="Bonch-Osmolovskaya E.A."/>
            <person name="Peng X."/>
            <person name="Kublanov I.V."/>
        </authorList>
    </citation>
    <scope>NUCLEOTIDE SEQUENCE [LARGE SCALE GENOMIC DNA]</scope>
    <source>
        <strain evidence="2 3">R1</strain>
    </source>
</reference>
<proteinExistence type="predicted"/>